<keyword evidence="3" id="KW-0326">Glycosidase</keyword>
<comment type="similarity">
    <text evidence="1">Belongs to the glycosyl hydrolase 2 family.</text>
</comment>
<dbReference type="InterPro" id="IPR006101">
    <property type="entry name" value="Glyco_hydro_2"/>
</dbReference>
<name>A0A4R4JUL4_9BACT</name>
<dbReference type="GO" id="GO:0004553">
    <property type="term" value="F:hydrolase activity, hydrolyzing O-glycosyl compounds"/>
    <property type="evidence" value="ECO:0007669"/>
    <property type="project" value="InterPro"/>
</dbReference>
<dbReference type="InterPro" id="IPR013783">
    <property type="entry name" value="Ig-like_fold"/>
</dbReference>
<feature type="domain" description="Glycoside hydrolase family 2 immunoglobulin-like beta-sandwich" evidence="5">
    <location>
        <begin position="192"/>
        <end position="300"/>
    </location>
</feature>
<dbReference type="SUPFAM" id="SSF49303">
    <property type="entry name" value="beta-Galactosidase/glucuronidase domain"/>
    <property type="match status" value="1"/>
</dbReference>
<keyword evidence="2" id="KW-0378">Hydrolase</keyword>
<dbReference type="Gene3D" id="2.60.120.260">
    <property type="entry name" value="Galactose-binding domain-like"/>
    <property type="match status" value="1"/>
</dbReference>
<dbReference type="InterPro" id="IPR036156">
    <property type="entry name" value="Beta-gal/glucu_dom_sf"/>
</dbReference>
<protein>
    <submittedName>
        <fullName evidence="8">Beta-galactosidase</fullName>
    </submittedName>
</protein>
<dbReference type="InterPro" id="IPR008979">
    <property type="entry name" value="Galactose-bd-like_sf"/>
</dbReference>
<organism evidence="8 9">
    <name type="scientific">Arundinibacter roseus</name>
    <dbReference type="NCBI Taxonomy" id="2070510"/>
    <lineage>
        <taxon>Bacteria</taxon>
        <taxon>Pseudomonadati</taxon>
        <taxon>Bacteroidota</taxon>
        <taxon>Cytophagia</taxon>
        <taxon>Cytophagales</taxon>
        <taxon>Spirosomataceae</taxon>
        <taxon>Arundinibacter</taxon>
    </lineage>
</organism>
<reference evidence="8 9" key="1">
    <citation type="submission" date="2019-02" db="EMBL/GenBank/DDBJ databases">
        <title>Arundinibacter roseus gen. nov., sp. nov., a new member of the family Cytophagaceae.</title>
        <authorList>
            <person name="Szuroczki S."/>
            <person name="Khayer B."/>
            <person name="Sproer C."/>
            <person name="Toumi M."/>
            <person name="Szabo A."/>
            <person name="Felfoldi T."/>
            <person name="Schumann P."/>
            <person name="Toth E."/>
        </authorList>
    </citation>
    <scope>NUCLEOTIDE SEQUENCE [LARGE SCALE GENOMIC DNA]</scope>
    <source>
        <strain evidence="8 9">DMA-k-7a</strain>
    </source>
</reference>
<dbReference type="AlphaFoldDB" id="A0A4R4JUL4"/>
<dbReference type="GO" id="GO:0005975">
    <property type="term" value="P:carbohydrate metabolic process"/>
    <property type="evidence" value="ECO:0007669"/>
    <property type="project" value="InterPro"/>
</dbReference>
<dbReference type="RefSeq" id="WP_132122290.1">
    <property type="nucleotide sequence ID" value="NZ_SMJU01000024.1"/>
</dbReference>
<dbReference type="Pfam" id="PF00703">
    <property type="entry name" value="Glyco_hydro_2"/>
    <property type="match status" value="1"/>
</dbReference>
<feature type="domain" description="Glycoside hydrolase family 2 catalytic" evidence="6">
    <location>
        <begin position="302"/>
        <end position="584"/>
    </location>
</feature>
<evidence type="ECO:0000259" key="5">
    <source>
        <dbReference type="Pfam" id="PF00703"/>
    </source>
</evidence>
<dbReference type="InterPro" id="IPR006102">
    <property type="entry name" value="Ig-like_GH2"/>
</dbReference>
<evidence type="ECO:0000256" key="4">
    <source>
        <dbReference type="SAM" id="SignalP"/>
    </source>
</evidence>
<dbReference type="EMBL" id="SMJU01000024">
    <property type="protein sequence ID" value="TDB58233.1"/>
    <property type="molecule type" value="Genomic_DNA"/>
</dbReference>
<proteinExistence type="inferred from homology"/>
<dbReference type="Proteomes" id="UP000295706">
    <property type="component" value="Unassembled WGS sequence"/>
</dbReference>
<dbReference type="PANTHER" id="PTHR42732">
    <property type="entry name" value="BETA-GALACTOSIDASE"/>
    <property type="match status" value="1"/>
</dbReference>
<keyword evidence="4" id="KW-0732">Signal</keyword>
<dbReference type="PRINTS" id="PR00132">
    <property type="entry name" value="GLHYDRLASE2"/>
</dbReference>
<dbReference type="InterPro" id="IPR051913">
    <property type="entry name" value="GH2_Domain-Containing"/>
</dbReference>
<feature type="chain" id="PRO_5020760801" evidence="4">
    <location>
        <begin position="21"/>
        <end position="674"/>
    </location>
</feature>
<feature type="domain" description="Glycosyl hydrolases family 2 sugar binding" evidence="7">
    <location>
        <begin position="32"/>
        <end position="187"/>
    </location>
</feature>
<dbReference type="Gene3D" id="2.60.40.10">
    <property type="entry name" value="Immunoglobulins"/>
    <property type="match status" value="1"/>
</dbReference>
<dbReference type="Gene3D" id="3.20.20.80">
    <property type="entry name" value="Glycosidases"/>
    <property type="match status" value="1"/>
</dbReference>
<dbReference type="Pfam" id="PF02837">
    <property type="entry name" value="Glyco_hydro_2_N"/>
    <property type="match status" value="1"/>
</dbReference>
<sequence>MKKTTLLFALQFLCSSLLLGQYSIKDPGAIPLNGDWSFTLDPAEMGVRGGWFSSKVPTSRFDKVTVPHCFSVDPRYQFFTGTVWYRKNFSWKPQPNERVILHFDAAYYQTDVWLNEQKVGEHEGGYTPFHFDITDLLKSGENLLSVSVNNNTWKPGSIPGAKDNDQPNDPFMGWMNYGGLNRPVYLTVEPDVYIENLKVEPTPDLANGTARLLLKVRVRNATNQVVSLTPAYTVSFKGSPISLKWKENKPKISAGQTGILEAETTLTTAQVKLWNLDQPNLYQVQVAVGKDTIRSRFGIRKVEVKNAQLLLNGQPMRLAGGNRVVDYPGLGALEPDWLIEKDFRLMKEAGMEFQRLTHYTPSERFYDLADSLGMLIITEAGNWQLTPRQMDADSLRTKFKQQFTEMMERDWNHPSVIAYSVGNEYLSEQPAGQRWTKDMIEWARTKDNTRLYTFASMRLNILPKNPEDEASQYVDFVSTNTYGNHAKSLDHIHKLYPDKPILISEWGRRADAEGGEQKQAEHIEEIARLARERPYVVGASWWTYNDYQSRYAGTNANGYRPWGIVGPTREPRPAFFTHQKEMAPLTLQLKSVEKGSNGTHQLVVTLTGRADFPAYTMLNYTLEIDNQRVVIPSLNPGESKDVKIPIRGFEQELRAVVRKPTGFVILEKLLSLKE</sequence>
<accession>A0A4R4JUL4</accession>
<evidence type="ECO:0000313" key="9">
    <source>
        <dbReference type="Proteomes" id="UP000295706"/>
    </source>
</evidence>
<dbReference type="OrthoDB" id="857501at2"/>
<gene>
    <name evidence="8" type="ORF">EZE20_23235</name>
</gene>
<evidence type="ECO:0000256" key="1">
    <source>
        <dbReference type="ARBA" id="ARBA00007401"/>
    </source>
</evidence>
<dbReference type="InterPro" id="IPR006103">
    <property type="entry name" value="Glyco_hydro_2_cat"/>
</dbReference>
<evidence type="ECO:0000313" key="8">
    <source>
        <dbReference type="EMBL" id="TDB58233.1"/>
    </source>
</evidence>
<evidence type="ECO:0000256" key="3">
    <source>
        <dbReference type="ARBA" id="ARBA00023295"/>
    </source>
</evidence>
<dbReference type="InterPro" id="IPR006104">
    <property type="entry name" value="Glyco_hydro_2_N"/>
</dbReference>
<feature type="signal peptide" evidence="4">
    <location>
        <begin position="1"/>
        <end position="20"/>
    </location>
</feature>
<keyword evidence="9" id="KW-1185">Reference proteome</keyword>
<dbReference type="SUPFAM" id="SSF49785">
    <property type="entry name" value="Galactose-binding domain-like"/>
    <property type="match status" value="1"/>
</dbReference>
<evidence type="ECO:0000259" key="7">
    <source>
        <dbReference type="Pfam" id="PF02837"/>
    </source>
</evidence>
<evidence type="ECO:0000259" key="6">
    <source>
        <dbReference type="Pfam" id="PF02836"/>
    </source>
</evidence>
<evidence type="ECO:0000256" key="2">
    <source>
        <dbReference type="ARBA" id="ARBA00022801"/>
    </source>
</evidence>
<dbReference type="InterPro" id="IPR017853">
    <property type="entry name" value="GH"/>
</dbReference>
<dbReference type="Pfam" id="PF02836">
    <property type="entry name" value="Glyco_hydro_2_C"/>
    <property type="match status" value="1"/>
</dbReference>
<dbReference type="PANTHER" id="PTHR42732:SF1">
    <property type="entry name" value="BETA-MANNOSIDASE"/>
    <property type="match status" value="1"/>
</dbReference>
<comment type="caution">
    <text evidence="8">The sequence shown here is derived from an EMBL/GenBank/DDBJ whole genome shotgun (WGS) entry which is preliminary data.</text>
</comment>
<dbReference type="SUPFAM" id="SSF51445">
    <property type="entry name" value="(Trans)glycosidases"/>
    <property type="match status" value="1"/>
</dbReference>